<evidence type="ECO:0000256" key="6">
    <source>
        <dbReference type="ARBA" id="ARBA00022500"/>
    </source>
</evidence>
<dbReference type="Pfam" id="PF01706">
    <property type="entry name" value="FliG_C"/>
    <property type="match status" value="1"/>
</dbReference>
<protein>
    <recommendedName>
        <fullName evidence="4">Flagellar motor switch protein FliG</fullName>
    </recommendedName>
</protein>
<dbReference type="GO" id="GO:0009425">
    <property type="term" value="C:bacterial-type flagellum basal body"/>
    <property type="evidence" value="ECO:0007669"/>
    <property type="project" value="UniProtKB-SubCell"/>
</dbReference>
<evidence type="ECO:0000256" key="4">
    <source>
        <dbReference type="ARBA" id="ARBA00021870"/>
    </source>
</evidence>
<evidence type="ECO:0000256" key="9">
    <source>
        <dbReference type="ARBA" id="ARBA00023143"/>
    </source>
</evidence>
<comment type="subcellular location">
    <subcellularLocation>
        <location evidence="1">Bacterial flagellum basal body</location>
    </subcellularLocation>
    <subcellularLocation>
        <location evidence="2">Cell membrane</location>
        <topology evidence="2">Peripheral membrane protein</topology>
        <orientation evidence="2">Cytoplasmic side</orientation>
    </subcellularLocation>
</comment>
<dbReference type="Proteomes" id="UP001156102">
    <property type="component" value="Unassembled WGS sequence"/>
</dbReference>
<dbReference type="Pfam" id="PF14841">
    <property type="entry name" value="FliG_M"/>
    <property type="match status" value="1"/>
</dbReference>
<evidence type="ECO:0000259" key="12">
    <source>
        <dbReference type="Pfam" id="PF14842"/>
    </source>
</evidence>
<dbReference type="Gene3D" id="1.10.220.30">
    <property type="match status" value="3"/>
</dbReference>
<reference evidence="13" key="1">
    <citation type="submission" date="2022-07" db="EMBL/GenBank/DDBJ databases">
        <authorList>
            <person name="Li W.-J."/>
            <person name="Deng Q.-Q."/>
        </authorList>
    </citation>
    <scope>NUCLEOTIDE SEQUENCE</scope>
    <source>
        <strain evidence="13">SYSU M60031</strain>
    </source>
</reference>
<dbReference type="InterPro" id="IPR000090">
    <property type="entry name" value="Flg_Motor_Flig"/>
</dbReference>
<dbReference type="PANTHER" id="PTHR30534">
    <property type="entry name" value="FLAGELLAR MOTOR SWITCH PROTEIN FLIG"/>
    <property type="match status" value="1"/>
</dbReference>
<comment type="caution">
    <text evidence="13">The sequence shown here is derived from an EMBL/GenBank/DDBJ whole genome shotgun (WGS) entry which is preliminary data.</text>
</comment>
<dbReference type="RefSeq" id="WP_254758756.1">
    <property type="nucleotide sequence ID" value="NZ_JANCLT010000004.1"/>
</dbReference>
<evidence type="ECO:0000313" key="13">
    <source>
        <dbReference type="EMBL" id="MCP8968845.1"/>
    </source>
</evidence>
<keyword evidence="6" id="KW-0145">Chemotaxis</keyword>
<dbReference type="InterPro" id="IPR023087">
    <property type="entry name" value="Flg_Motor_Flig_C"/>
</dbReference>
<dbReference type="Pfam" id="PF14842">
    <property type="entry name" value="FliG_N"/>
    <property type="match status" value="1"/>
</dbReference>
<dbReference type="GO" id="GO:0006935">
    <property type="term" value="P:chemotaxis"/>
    <property type="evidence" value="ECO:0007669"/>
    <property type="project" value="UniProtKB-KW"/>
</dbReference>
<dbReference type="NCBIfam" id="TIGR00207">
    <property type="entry name" value="fliG"/>
    <property type="match status" value="1"/>
</dbReference>
<keyword evidence="7" id="KW-0283">Flagellar rotation</keyword>
<dbReference type="PANTHER" id="PTHR30534:SF0">
    <property type="entry name" value="FLAGELLAR MOTOR SWITCH PROTEIN FLIG"/>
    <property type="match status" value="1"/>
</dbReference>
<sequence>MAESADKLSAKQKAAILVRVLEEDVATRIIDLLNEEERETLIREIVKLRAHKPEMVETVMYQYLHELNERELVISSPDKQYIRRLFRNMSEDEMEKMLEDLPYNRENPFEFLNELADLNPLLTVLNEESPQTIAIIASHIKPQLASRLIEKLPENKMIETVMRVAKLEQIDADLINQIGDVLKAKMNTMSFGSTNKTDGLKTIVNILNNVSRGVERTLFDRLDHVDQELSEKIKENMFVFEDLLRLDDLALRRVLEDIKDNLLIAKALKVAKEEIKEKLFTCMSSSRRDMIIEELDTLGPLKMTDAEKAQQAITSAVKRLEKEGKIVIQRGEEDVLI</sequence>
<dbReference type="InterPro" id="IPR028263">
    <property type="entry name" value="FliG_N"/>
</dbReference>
<dbReference type="GO" id="GO:0005886">
    <property type="term" value="C:plasma membrane"/>
    <property type="evidence" value="ECO:0007669"/>
    <property type="project" value="UniProtKB-SubCell"/>
</dbReference>
<dbReference type="PRINTS" id="PR00954">
    <property type="entry name" value="FLGMOTORFLIG"/>
</dbReference>
<evidence type="ECO:0000256" key="7">
    <source>
        <dbReference type="ARBA" id="ARBA00022779"/>
    </source>
</evidence>
<evidence type="ECO:0000256" key="5">
    <source>
        <dbReference type="ARBA" id="ARBA00022475"/>
    </source>
</evidence>
<dbReference type="EMBL" id="JANCLT010000004">
    <property type="protein sequence ID" value="MCP8968845.1"/>
    <property type="molecule type" value="Genomic_DNA"/>
</dbReference>
<evidence type="ECO:0000256" key="3">
    <source>
        <dbReference type="ARBA" id="ARBA00010299"/>
    </source>
</evidence>
<proteinExistence type="inferred from homology"/>
<keyword evidence="5" id="KW-1003">Cell membrane</keyword>
<dbReference type="InterPro" id="IPR032779">
    <property type="entry name" value="FliG_M"/>
</dbReference>
<evidence type="ECO:0000256" key="2">
    <source>
        <dbReference type="ARBA" id="ARBA00004413"/>
    </source>
</evidence>
<evidence type="ECO:0000256" key="1">
    <source>
        <dbReference type="ARBA" id="ARBA00004117"/>
    </source>
</evidence>
<dbReference type="GO" id="GO:0071973">
    <property type="term" value="P:bacterial-type flagellum-dependent cell motility"/>
    <property type="evidence" value="ECO:0007669"/>
    <property type="project" value="InterPro"/>
</dbReference>
<evidence type="ECO:0000256" key="8">
    <source>
        <dbReference type="ARBA" id="ARBA00023136"/>
    </source>
</evidence>
<evidence type="ECO:0000259" key="11">
    <source>
        <dbReference type="Pfam" id="PF14841"/>
    </source>
</evidence>
<dbReference type="AlphaFoldDB" id="A0AA42BP88"/>
<accession>A0AA42BP88</accession>
<keyword evidence="9" id="KW-0975">Bacterial flagellum</keyword>
<evidence type="ECO:0000313" key="14">
    <source>
        <dbReference type="Proteomes" id="UP001156102"/>
    </source>
</evidence>
<keyword evidence="13" id="KW-0282">Flagellum</keyword>
<feature type="domain" description="Flagellar motor switch protein FliG middle" evidence="11">
    <location>
        <begin position="121"/>
        <end position="189"/>
    </location>
</feature>
<keyword evidence="8" id="KW-0472">Membrane</keyword>
<keyword evidence="14" id="KW-1185">Reference proteome</keyword>
<feature type="domain" description="Flagellar motor switch protein FliG C-terminal" evidence="10">
    <location>
        <begin position="221"/>
        <end position="328"/>
    </location>
</feature>
<keyword evidence="13" id="KW-0969">Cilium</keyword>
<organism evidence="13 14">
    <name type="scientific">Ectobacillus ponti</name>
    <dbReference type="NCBI Taxonomy" id="2961894"/>
    <lineage>
        <taxon>Bacteria</taxon>
        <taxon>Bacillati</taxon>
        <taxon>Bacillota</taxon>
        <taxon>Bacilli</taxon>
        <taxon>Bacillales</taxon>
        <taxon>Bacillaceae</taxon>
        <taxon>Ectobacillus</taxon>
    </lineage>
</organism>
<keyword evidence="13" id="KW-0966">Cell projection</keyword>
<dbReference type="SUPFAM" id="SSF48029">
    <property type="entry name" value="FliG"/>
    <property type="match status" value="2"/>
</dbReference>
<dbReference type="GO" id="GO:0003774">
    <property type="term" value="F:cytoskeletal motor activity"/>
    <property type="evidence" value="ECO:0007669"/>
    <property type="project" value="InterPro"/>
</dbReference>
<dbReference type="InterPro" id="IPR011002">
    <property type="entry name" value="FliG_a-hlx"/>
</dbReference>
<feature type="domain" description="Flagellar motor switch protein FliG N-terminal" evidence="12">
    <location>
        <begin position="7"/>
        <end position="104"/>
    </location>
</feature>
<name>A0AA42BP88_9BACI</name>
<evidence type="ECO:0000259" key="10">
    <source>
        <dbReference type="Pfam" id="PF01706"/>
    </source>
</evidence>
<comment type="similarity">
    <text evidence="3">Belongs to the FliG family.</text>
</comment>
<gene>
    <name evidence="13" type="primary">fliG</name>
    <name evidence="13" type="ORF">NK662_09875</name>
</gene>